<organism evidence="1 2">
    <name type="scientific">Paramixta manurensis</name>
    <dbReference type="NCBI Taxonomy" id="2740817"/>
    <lineage>
        <taxon>Bacteria</taxon>
        <taxon>Pseudomonadati</taxon>
        <taxon>Pseudomonadota</taxon>
        <taxon>Gammaproteobacteria</taxon>
        <taxon>Enterobacterales</taxon>
        <taxon>Erwiniaceae</taxon>
        <taxon>Paramixta</taxon>
    </lineage>
</organism>
<evidence type="ECO:0000313" key="2">
    <source>
        <dbReference type="Proteomes" id="UP000505325"/>
    </source>
</evidence>
<dbReference type="InterPro" id="IPR056510">
    <property type="entry name" value="WapI"/>
</dbReference>
<dbReference type="RefSeq" id="WP_173634084.1">
    <property type="nucleotide sequence ID" value="NZ_CP054212.1"/>
</dbReference>
<dbReference type="AlphaFoldDB" id="A0A6M8U8L0"/>
<dbReference type="Pfam" id="PF24716">
    <property type="entry name" value="WapI"/>
    <property type="match status" value="1"/>
</dbReference>
<dbReference type="KEGG" id="pmak:PMPD1_2170"/>
<dbReference type="EMBL" id="CP054212">
    <property type="protein sequence ID" value="QKJ87116.1"/>
    <property type="molecule type" value="Genomic_DNA"/>
</dbReference>
<dbReference type="Proteomes" id="UP000505325">
    <property type="component" value="Chromosome"/>
</dbReference>
<sequence length="141" mass="16357">MIDIAVGTLKFQLSPYERESSQEELSEDWIKTFVEYELPELSIQYSTAFSISELIDLKSEFHSLYESLITQKPHPGFYFDSVERHFSLQVKQVGHLDVAEVNIMMKPEDSADSVKITDTFYLDQSYFPALLSGLDEMINWE</sequence>
<proteinExistence type="predicted"/>
<keyword evidence="2" id="KW-1185">Reference proteome</keyword>
<evidence type="ECO:0000313" key="1">
    <source>
        <dbReference type="EMBL" id="QKJ87116.1"/>
    </source>
</evidence>
<reference evidence="1 2" key="1">
    <citation type="submission" date="2020-06" db="EMBL/GenBank/DDBJ databases">
        <title>Genome sequence of Paramixta manurensis strain PD-1.</title>
        <authorList>
            <person name="Lee C.W."/>
            <person name="Kim J."/>
        </authorList>
    </citation>
    <scope>NUCLEOTIDE SEQUENCE [LARGE SCALE GENOMIC DNA]</scope>
    <source>
        <strain evidence="1 2">PD-1</strain>
    </source>
</reference>
<gene>
    <name evidence="1" type="ORF">PMPD1_2170</name>
</gene>
<name>A0A6M8U8L0_9GAMM</name>
<accession>A0A6M8U8L0</accession>
<protein>
    <submittedName>
        <fullName evidence="1">Uncharacterized protein</fullName>
    </submittedName>
</protein>